<feature type="compositionally biased region" description="Basic and acidic residues" evidence="1">
    <location>
        <begin position="620"/>
        <end position="654"/>
    </location>
</feature>
<evidence type="ECO:0000313" key="3">
    <source>
        <dbReference type="EMBL" id="CAB3244938.1"/>
    </source>
</evidence>
<feature type="compositionally biased region" description="Basic and acidic residues" evidence="1">
    <location>
        <begin position="777"/>
        <end position="790"/>
    </location>
</feature>
<keyword evidence="2" id="KW-1133">Transmembrane helix</keyword>
<evidence type="ECO:0000256" key="1">
    <source>
        <dbReference type="SAM" id="MobiDB-lite"/>
    </source>
</evidence>
<feature type="region of interest" description="Disordered" evidence="1">
    <location>
        <begin position="805"/>
        <end position="912"/>
    </location>
</feature>
<protein>
    <submittedName>
        <fullName evidence="4">Uncharacterized protein</fullName>
    </submittedName>
</protein>
<feature type="compositionally biased region" description="Low complexity" evidence="1">
    <location>
        <begin position="885"/>
        <end position="898"/>
    </location>
</feature>
<dbReference type="EMBL" id="CADEBD010000857">
    <property type="protein sequence ID" value="CAB3260511.1"/>
    <property type="molecule type" value="Genomic_DNA"/>
</dbReference>
<dbReference type="OrthoDB" id="8300628at2759"/>
<evidence type="ECO:0000256" key="2">
    <source>
        <dbReference type="SAM" id="Phobius"/>
    </source>
</evidence>
<keyword evidence="5" id="KW-1185">Reference proteome</keyword>
<dbReference type="Proteomes" id="UP000494256">
    <property type="component" value="Unassembled WGS sequence"/>
</dbReference>
<feature type="compositionally biased region" description="Polar residues" evidence="1">
    <location>
        <begin position="868"/>
        <end position="882"/>
    </location>
</feature>
<organism evidence="4 6">
    <name type="scientific">Arctia plantaginis</name>
    <name type="common">Wood tiger moth</name>
    <name type="synonym">Phalaena plantaginis</name>
    <dbReference type="NCBI Taxonomy" id="874455"/>
    <lineage>
        <taxon>Eukaryota</taxon>
        <taxon>Metazoa</taxon>
        <taxon>Ecdysozoa</taxon>
        <taxon>Arthropoda</taxon>
        <taxon>Hexapoda</taxon>
        <taxon>Insecta</taxon>
        <taxon>Pterygota</taxon>
        <taxon>Neoptera</taxon>
        <taxon>Endopterygota</taxon>
        <taxon>Lepidoptera</taxon>
        <taxon>Glossata</taxon>
        <taxon>Ditrysia</taxon>
        <taxon>Noctuoidea</taxon>
        <taxon>Erebidae</taxon>
        <taxon>Arctiinae</taxon>
        <taxon>Arctia</taxon>
    </lineage>
</organism>
<evidence type="ECO:0000313" key="5">
    <source>
        <dbReference type="Proteomes" id="UP000494106"/>
    </source>
</evidence>
<reference evidence="5 6" key="1">
    <citation type="submission" date="2020-04" db="EMBL/GenBank/DDBJ databases">
        <authorList>
            <person name="Wallbank WR R."/>
            <person name="Pardo Diaz C."/>
            <person name="Kozak K."/>
            <person name="Martin S."/>
            <person name="Jiggins C."/>
            <person name="Moest M."/>
            <person name="Warren A I."/>
            <person name="Byers J.R.P. K."/>
            <person name="Montejo-Kovacevich G."/>
            <person name="Yen C E."/>
        </authorList>
    </citation>
    <scope>NUCLEOTIDE SEQUENCE [LARGE SCALE GENOMIC DNA]</scope>
</reference>
<comment type="caution">
    <text evidence="4">The sequence shown here is derived from an EMBL/GenBank/DDBJ whole genome shotgun (WGS) entry which is preliminary data.</text>
</comment>
<feature type="compositionally biased region" description="Polar residues" evidence="1">
    <location>
        <begin position="955"/>
        <end position="970"/>
    </location>
</feature>
<feature type="region of interest" description="Disordered" evidence="1">
    <location>
        <begin position="718"/>
        <end position="790"/>
    </location>
</feature>
<feature type="region of interest" description="Disordered" evidence="1">
    <location>
        <begin position="615"/>
        <end position="663"/>
    </location>
</feature>
<feature type="compositionally biased region" description="Polar residues" evidence="1">
    <location>
        <begin position="837"/>
        <end position="861"/>
    </location>
</feature>
<keyword evidence="2" id="KW-0812">Transmembrane</keyword>
<dbReference type="EMBL" id="CADEBC010000522">
    <property type="protein sequence ID" value="CAB3244938.1"/>
    <property type="molecule type" value="Genomic_DNA"/>
</dbReference>
<sequence length="1834" mass="206504">MLISKVPDDDGGKGEGQSHVDDNTHEYQTANELFEMMAKNKNFNASDGDTLTPRDLVLLYKNIDLGTKLMSGAKDISCVKPNQHVETVVYHDDPESDESDVSDMYSNEDLQNVFLVNNERLDLLNIPSSVGNTLCHKLGDLQIQTTDDIEYNRQFLFQDPFIKEQLKNFNLFSNSKEVEASVLPASLLDYVCCKRLEDNYNFYMDNIIRYVKNTIEQLKRISNGDYLTDKAKEKWKEVEQAEDSSRANTKLLATSTSIPMHVECKFGHQTSTWDDIVHSEVDVRSLSKILEKKIIVEVPKCISGSYKLLSKCCDDNLIISCQKENPVEKAKDESRLDVVFKLKRSETGHVVSNISSIMILQTAPIPQVLPEATPAKSAIPLAVLYKEVNEEDNYHQENKSNQSVKITELNVSCENDEIKDTDDLFEDNVLQDICDVGKDYDDLEDEDNVDITECLSDDNCRRVSFKTPPHFENSPESSCNLLNNIDEIEVYSPKEASYELCPADLRMTMQKLSIQSTLPEENVEDLSQSLTMKKKSSTKVRIKSPYENQSHAMEEKKRKKLLEIREKREKKKIALAESCKINKSKYGNRAPMPQASTSVTKLSITNKSFYNSIYGQTGDVDSKQAKNRNRRGDTQKELPDVALDKLGNDEETPKSQDQNNKKFINRSYYLDDAVTEMMYLNMKQKEEDKDIGSASTSGISGEFRTNLSILSQLIAHNDTEISGDDNDEKVSPDERTDDISIAPSDNEINQENETNESSQSTLNIMQPNDPNDLPKPQNDKNDLKKIQPSIECRKSIDKIYKLMNKMGKRPDPDSKSQNKYSANVSNRTDLTGDKGSISIQGSDSGTSLKHHLTSSNPSSFSFDRHNNPENSGTFVNSENPMNVTPKVIISSKSPIPVSKTDEKTKRDKKTRVISPKVQETNPLKAISQLLHEFENVQRNRLKSGKEQKPAKKNDTNITVANDGRTSSRQGSYKRRSRIEQHNETMERNTRVSTPKDRKPNQKGNGVDPLRIPYQQVPTEDRYIDKPTKKKIIDILDEAKEARGEAVRGPSKFNSRLNSLAQPKRTYVQAHSEEYQNRYGRNLITDRLQKLAAAPTQAVTERAAAPTNVRNRTKRHGNDAVSAVSLKLPFQSSLPIERPTRTRHSTSNSPEAKDRISAGIGMSYKQNNVAETPETFKKMVAVESYVKNHYGRASSSTATEAQKSRAPLFPNDIDMGSISSTPSPKESTEVGTKLHHIIDYMLKNPSCGLEALDECHESNSRSSKDNPNDLFLNMFQYEEGISVDSDFATGITDEDIVLRIKNSDEQSLSGTDAEKNKHALCSTISVGSFPKPLRMKNLRLTPKSSIQPLLLLQAGDTGSIVLNASLSQNSEMDKLLHLKGMPVLSKTNLNWSFTNIPMQITTVGYAFPEYKCVRSGTHSLTQLLEKVSKTSSQKSLVCINPVDVKSTVHDKAVNCIDKVNKDSQCYRGRHLHPLLEQDPVGDDPKNCTIPTELRSCLAPDTVDDNDVPKTTNDSNNYQLKDEVKENKTIDKNEATNAGDKNDCCMSIHSGVDNTASFDLLVGLLNEIKKITKCQTHITSNDADECKELEVILNKTSKIENSSQSVAYNNLSLTNLDRLRCLESNPSVYSLYLSDNEAIGRRNKIKINRDINPWCEIKYNISHSKPTFVDKETSVNIPRKEYVHRLTDVPSICFPITINHSTDVANPLIEELCQASSQSLFSYHSTYSNVLSKSMLELPQVIDIQDVKVAVTCCKDNQEIVKTDMTKLSKRKSRNYRREMTIKKTANGTYIKCCLSNNSDYDPVMKMKRDILVTIYSMLVFTVFAALSFPEVLFNI</sequence>
<feature type="region of interest" description="Disordered" evidence="1">
    <location>
        <begin position="1"/>
        <end position="24"/>
    </location>
</feature>
<proteinExistence type="predicted"/>
<feature type="region of interest" description="Disordered" evidence="1">
    <location>
        <begin position="938"/>
        <end position="1011"/>
    </location>
</feature>
<name>A0A8S1BNT4_ARCPL</name>
<feature type="compositionally biased region" description="Polar residues" evidence="1">
    <location>
        <begin position="817"/>
        <end position="829"/>
    </location>
</feature>
<feature type="region of interest" description="Disordered" evidence="1">
    <location>
        <begin position="1207"/>
        <end position="1227"/>
    </location>
</feature>
<accession>A0A8S1BNT4</accession>
<feature type="compositionally biased region" description="Basic and acidic residues" evidence="1">
    <location>
        <begin position="728"/>
        <end position="738"/>
    </location>
</feature>
<evidence type="ECO:0000313" key="4">
    <source>
        <dbReference type="EMBL" id="CAB3260511.1"/>
    </source>
</evidence>
<dbReference type="Proteomes" id="UP000494106">
    <property type="component" value="Unassembled WGS sequence"/>
</dbReference>
<feature type="transmembrane region" description="Helical" evidence="2">
    <location>
        <begin position="1809"/>
        <end position="1832"/>
    </location>
</feature>
<keyword evidence="2" id="KW-0472">Membrane</keyword>
<evidence type="ECO:0000313" key="6">
    <source>
        <dbReference type="Proteomes" id="UP000494256"/>
    </source>
</evidence>
<feature type="compositionally biased region" description="Basic and acidic residues" evidence="1">
    <location>
        <begin position="977"/>
        <end position="999"/>
    </location>
</feature>
<feature type="compositionally biased region" description="Basic and acidic residues" evidence="1">
    <location>
        <begin position="938"/>
        <end position="954"/>
    </location>
</feature>
<feature type="compositionally biased region" description="Polar residues" evidence="1">
    <location>
        <begin position="755"/>
        <end position="769"/>
    </location>
</feature>
<gene>
    <name evidence="3" type="ORF">APLA_LOCUS10224</name>
    <name evidence="4" type="ORF">APLA_LOCUS17009</name>
</gene>